<dbReference type="OrthoDB" id="9807950at2"/>
<gene>
    <name evidence="13" type="primary">flhB</name>
    <name evidence="15" type="ORF">SAMN05421720_10396</name>
</gene>
<dbReference type="InterPro" id="IPR006135">
    <property type="entry name" value="T3SS_substrate_exporter"/>
</dbReference>
<feature type="transmembrane region" description="Helical" evidence="13">
    <location>
        <begin position="33"/>
        <end position="54"/>
    </location>
</feature>
<evidence type="ECO:0000313" key="16">
    <source>
        <dbReference type="Proteomes" id="UP000199412"/>
    </source>
</evidence>
<dbReference type="PANTHER" id="PTHR30531">
    <property type="entry name" value="FLAGELLAR BIOSYNTHETIC PROTEIN FLHB"/>
    <property type="match status" value="1"/>
</dbReference>
<dbReference type="Proteomes" id="UP000199412">
    <property type="component" value="Unassembled WGS sequence"/>
</dbReference>
<keyword evidence="5 13" id="KW-1003">Cell membrane</keyword>
<evidence type="ECO:0000256" key="12">
    <source>
        <dbReference type="ARBA" id="ARBA00025078"/>
    </source>
</evidence>
<feature type="transmembrane region" description="Helical" evidence="13">
    <location>
        <begin position="189"/>
        <end position="211"/>
    </location>
</feature>
<dbReference type="Pfam" id="PF01312">
    <property type="entry name" value="Bac_export_2"/>
    <property type="match status" value="1"/>
</dbReference>
<evidence type="ECO:0000256" key="6">
    <source>
        <dbReference type="ARBA" id="ARBA00022692"/>
    </source>
</evidence>
<comment type="subcellular location">
    <subcellularLocation>
        <location evidence="1">Cell membrane</location>
        <topology evidence="1">Multi-pass membrane protein</topology>
    </subcellularLocation>
</comment>
<dbReference type="GO" id="GO:0009306">
    <property type="term" value="P:protein secretion"/>
    <property type="evidence" value="ECO:0007669"/>
    <property type="project" value="InterPro"/>
</dbReference>
<dbReference type="STRING" id="69960.SAMN05421720_10396"/>
<keyword evidence="10 13" id="KW-0472">Membrane</keyword>
<feature type="region of interest" description="Disordered" evidence="14">
    <location>
        <begin position="1"/>
        <end position="24"/>
    </location>
</feature>
<feature type="transmembrane region" description="Helical" evidence="13">
    <location>
        <begin position="150"/>
        <end position="169"/>
    </location>
</feature>
<evidence type="ECO:0000256" key="13">
    <source>
        <dbReference type="RuleBase" id="RU364091"/>
    </source>
</evidence>
<evidence type="ECO:0000256" key="10">
    <source>
        <dbReference type="ARBA" id="ARBA00023136"/>
    </source>
</evidence>
<dbReference type="PRINTS" id="PR00950">
    <property type="entry name" value="TYPE3IMSPROT"/>
</dbReference>
<evidence type="ECO:0000256" key="11">
    <source>
        <dbReference type="ARBA" id="ARBA00023225"/>
    </source>
</evidence>
<proteinExistence type="inferred from homology"/>
<sequence length="356" mass="39594">MAEEDKASKTEDPTSRRLDEARKEGNVANSREVGNFAVLLGATLFVIVLLPWSAERITLELAGLLGKAHQLPLGRAEMATGISTVVMSVFPYIAIPMAIFMFMGVMAQVGQVGLLITTKPLTPKLDKISPIKGVKKIFSIKQLLETVKGLFKLAFVAVMTYVVLLPVIETPHHFIDQDMVASLEDFRDAIIALLVGVLLFMSVIATIDLVYTRFKHHDDLRMTKQEVKDENKTAEGDPQVKARIRSLRAERSRQRMMQAVPEADVVVTNPTHFAVALKYEMETMAAPRLVAKGQDSLALRIRDVAEDNDVPVVENPPLARALYATVDLDQEIPPEHYQAVAEVIGYVMRLRKTPFH</sequence>
<dbReference type="GO" id="GO:0044780">
    <property type="term" value="P:bacterial-type flagellum assembly"/>
    <property type="evidence" value="ECO:0007669"/>
    <property type="project" value="InterPro"/>
</dbReference>
<dbReference type="SUPFAM" id="SSF160544">
    <property type="entry name" value="EscU C-terminal domain-like"/>
    <property type="match status" value="1"/>
</dbReference>
<comment type="function">
    <text evidence="12 13">Required for formation of the rod structure in the basal body of the flagellar apparatus. Together with FliI and FliH, may constitute the export apparatus of flagellin.</text>
</comment>
<keyword evidence="8 13" id="KW-0653">Protein transport</keyword>
<organism evidence="15 16">
    <name type="scientific">Rhodospira trueperi</name>
    <dbReference type="NCBI Taxonomy" id="69960"/>
    <lineage>
        <taxon>Bacteria</taxon>
        <taxon>Pseudomonadati</taxon>
        <taxon>Pseudomonadota</taxon>
        <taxon>Alphaproteobacteria</taxon>
        <taxon>Rhodospirillales</taxon>
        <taxon>Rhodospirillaceae</taxon>
        <taxon>Rhodospira</taxon>
    </lineage>
</organism>
<evidence type="ECO:0000256" key="2">
    <source>
        <dbReference type="ARBA" id="ARBA00010690"/>
    </source>
</evidence>
<evidence type="ECO:0000256" key="14">
    <source>
        <dbReference type="SAM" id="MobiDB-lite"/>
    </source>
</evidence>
<dbReference type="GO" id="GO:0005886">
    <property type="term" value="C:plasma membrane"/>
    <property type="evidence" value="ECO:0007669"/>
    <property type="project" value="UniProtKB-SubCell"/>
</dbReference>
<dbReference type="AlphaFoldDB" id="A0A1G6ZY15"/>
<evidence type="ECO:0000256" key="7">
    <source>
        <dbReference type="ARBA" id="ARBA00022795"/>
    </source>
</evidence>
<dbReference type="Gene3D" id="6.10.250.2080">
    <property type="match status" value="1"/>
</dbReference>
<evidence type="ECO:0000256" key="1">
    <source>
        <dbReference type="ARBA" id="ARBA00004651"/>
    </source>
</evidence>
<evidence type="ECO:0000256" key="3">
    <source>
        <dbReference type="ARBA" id="ARBA00021622"/>
    </source>
</evidence>
<evidence type="ECO:0000256" key="4">
    <source>
        <dbReference type="ARBA" id="ARBA00022448"/>
    </source>
</evidence>
<comment type="caution">
    <text evidence="13">Lacks conserved residue(s) required for the propagation of feature annotation.</text>
</comment>
<dbReference type="Gene3D" id="3.40.1690.10">
    <property type="entry name" value="secretion proteins EscU"/>
    <property type="match status" value="1"/>
</dbReference>
<keyword evidence="16" id="KW-1185">Reference proteome</keyword>
<keyword evidence="11 13" id="KW-1006">Bacterial flagellum protein export</keyword>
<keyword evidence="4 13" id="KW-0813">Transport</keyword>
<keyword evidence="15" id="KW-0282">Flagellum</keyword>
<dbReference type="EMBL" id="FNAP01000003">
    <property type="protein sequence ID" value="SDE07574.1"/>
    <property type="molecule type" value="Genomic_DNA"/>
</dbReference>
<dbReference type="InterPro" id="IPR006136">
    <property type="entry name" value="FlhB"/>
</dbReference>
<reference evidence="15 16" key="1">
    <citation type="submission" date="2016-10" db="EMBL/GenBank/DDBJ databases">
        <authorList>
            <person name="de Groot N.N."/>
        </authorList>
    </citation>
    <scope>NUCLEOTIDE SEQUENCE [LARGE SCALE GENOMIC DNA]</scope>
    <source>
        <strain evidence="15 16">ATCC 700224</strain>
    </source>
</reference>
<accession>A0A1G6ZY15</accession>
<dbReference type="RefSeq" id="WP_092783534.1">
    <property type="nucleotide sequence ID" value="NZ_FNAP01000003.1"/>
</dbReference>
<dbReference type="NCBIfam" id="TIGR00328">
    <property type="entry name" value="flhB"/>
    <property type="match status" value="1"/>
</dbReference>
<name>A0A1G6ZY15_9PROT</name>
<keyword evidence="9 13" id="KW-1133">Transmembrane helix</keyword>
<dbReference type="FunFam" id="3.40.1690.10:FF:000001">
    <property type="entry name" value="Flagellar biosynthetic protein FlhB"/>
    <property type="match status" value="1"/>
</dbReference>
<dbReference type="PANTHER" id="PTHR30531:SF12">
    <property type="entry name" value="FLAGELLAR BIOSYNTHETIC PROTEIN FLHB"/>
    <property type="match status" value="1"/>
</dbReference>
<evidence type="ECO:0000256" key="8">
    <source>
        <dbReference type="ARBA" id="ARBA00022927"/>
    </source>
</evidence>
<keyword evidence="6 13" id="KW-0812">Transmembrane</keyword>
<evidence type="ECO:0000313" key="15">
    <source>
        <dbReference type="EMBL" id="SDE07574.1"/>
    </source>
</evidence>
<dbReference type="InterPro" id="IPR029025">
    <property type="entry name" value="T3SS_substrate_exporter_C"/>
</dbReference>
<keyword evidence="15" id="KW-0966">Cell projection</keyword>
<keyword evidence="15" id="KW-0969">Cilium</keyword>
<evidence type="ECO:0000256" key="9">
    <source>
        <dbReference type="ARBA" id="ARBA00022989"/>
    </source>
</evidence>
<protein>
    <recommendedName>
        <fullName evidence="3 13">Flagellar biosynthetic protein FlhB</fullName>
    </recommendedName>
</protein>
<comment type="similarity">
    <text evidence="2 13">Belongs to the type III secretion exporter family.</text>
</comment>
<keyword evidence="7 13" id="KW-1005">Bacterial flagellum biogenesis</keyword>
<evidence type="ECO:0000256" key="5">
    <source>
        <dbReference type="ARBA" id="ARBA00022475"/>
    </source>
</evidence>